<dbReference type="InterPro" id="IPR038724">
    <property type="entry name" value="RepA"/>
</dbReference>
<feature type="domain" description="AAA+ ATPase" evidence="1">
    <location>
        <begin position="63"/>
        <end position="248"/>
    </location>
</feature>
<gene>
    <name evidence="2" type="ORF">IPN75_09350</name>
</gene>
<dbReference type="Proteomes" id="UP000808146">
    <property type="component" value="Unassembled WGS sequence"/>
</dbReference>
<evidence type="ECO:0000313" key="3">
    <source>
        <dbReference type="Proteomes" id="UP000808146"/>
    </source>
</evidence>
<dbReference type="SUPFAM" id="SSF52540">
    <property type="entry name" value="P-loop containing nucleoside triphosphate hydrolases"/>
    <property type="match status" value="1"/>
</dbReference>
<dbReference type="CDD" id="cd01125">
    <property type="entry name" value="RepA_RSF1010_like"/>
    <property type="match status" value="1"/>
</dbReference>
<accession>A0A9D7LUI9</accession>
<dbReference type="Pfam" id="PF13481">
    <property type="entry name" value="AAA_25"/>
    <property type="match status" value="1"/>
</dbReference>
<dbReference type="AlphaFoldDB" id="A0A9D7LUI9"/>
<dbReference type="InterPro" id="IPR027417">
    <property type="entry name" value="P-loop_NTPase"/>
</dbReference>
<proteinExistence type="predicted"/>
<evidence type="ECO:0000259" key="1">
    <source>
        <dbReference type="SMART" id="SM00382"/>
    </source>
</evidence>
<dbReference type="InterPro" id="IPR003593">
    <property type="entry name" value="AAA+_ATPase"/>
</dbReference>
<comment type="caution">
    <text evidence="2">The sequence shown here is derived from an EMBL/GenBank/DDBJ whole genome shotgun (WGS) entry which is preliminary data.</text>
</comment>
<evidence type="ECO:0000313" key="2">
    <source>
        <dbReference type="EMBL" id="MBK8890577.1"/>
    </source>
</evidence>
<dbReference type="Gene3D" id="3.40.50.300">
    <property type="entry name" value="P-loop containing nucleotide triphosphate hydrolases"/>
    <property type="match status" value="1"/>
</dbReference>
<dbReference type="EMBL" id="JADKBR010000011">
    <property type="protein sequence ID" value="MBK8890577.1"/>
    <property type="molecule type" value="Genomic_DNA"/>
</dbReference>
<organism evidence="2 3">
    <name type="scientific">Candidatus Dechloromonas phosphorivorans</name>
    <dbReference type="NCBI Taxonomy" id="2899244"/>
    <lineage>
        <taxon>Bacteria</taxon>
        <taxon>Pseudomonadati</taxon>
        <taxon>Pseudomonadota</taxon>
        <taxon>Betaproteobacteria</taxon>
        <taxon>Rhodocyclales</taxon>
        <taxon>Azonexaceae</taxon>
        <taxon>Dechloromonas</taxon>
    </lineage>
</organism>
<name>A0A9D7LUI9_9RHOO</name>
<sequence length="400" mass="43149">MAADDLAFLATLGGEPQEPADVKLKPEAAGRRFEKPAFHFAHVAELLADHAPPVWLIEDMIEAGTLVQVFGASGCGKSFLVMDWAACIAAGRAWHGKATAAGAVFYIAGEGFAGFKRRLRAWEIHTGKSLSAAPLFFSRQPAALMDAGNAQAVIEAVRALQSTHGKPALIVVDTLHRNLGDGDENNASDMALFLQAVDAMRADFGAAVLIVHHSGHAEAGRGRGSSSLRAAMDHEYMLTKQADGRRELTCTKAKEAEPPAAMWFELDHTPLDWPDGKGGFQSSAVLIRAEAGPQREKRLTPAQHAGMESFYRAAAAHGSEAGERFGVHLDDWRAEFYRVSTADNQHAKKVAFHRVRNDLATLGKLTVDSDVYSCRADDPGLVSARLLVASEKRKNDADDF</sequence>
<reference evidence="2" key="1">
    <citation type="submission" date="2020-10" db="EMBL/GenBank/DDBJ databases">
        <title>Connecting structure to function with the recovery of over 1000 high-quality activated sludge metagenome-assembled genomes encoding full-length rRNA genes using long-read sequencing.</title>
        <authorList>
            <person name="Singleton C.M."/>
            <person name="Petriglieri F."/>
            <person name="Kristensen J.M."/>
            <person name="Kirkegaard R.H."/>
            <person name="Michaelsen T.Y."/>
            <person name="Andersen M.H."/>
            <person name="Karst S.M."/>
            <person name="Dueholm M.S."/>
            <person name="Nielsen P.H."/>
            <person name="Albertsen M."/>
        </authorList>
    </citation>
    <scope>NUCLEOTIDE SEQUENCE</scope>
    <source>
        <strain evidence="2">OdNE_18-Q3-R46-58_BAT3C.305</strain>
    </source>
</reference>
<dbReference type="SMART" id="SM00382">
    <property type="entry name" value="AAA"/>
    <property type="match status" value="1"/>
</dbReference>
<protein>
    <submittedName>
        <fullName evidence="2">AAA family ATPase</fullName>
    </submittedName>
</protein>